<evidence type="ECO:0000256" key="6">
    <source>
        <dbReference type="SAM" id="MobiDB-lite"/>
    </source>
</evidence>
<feature type="domain" description="Aminotransferase class V" evidence="7">
    <location>
        <begin position="122"/>
        <end position="329"/>
    </location>
</feature>
<dbReference type="AlphaFoldDB" id="L9Z2A0"/>
<dbReference type="EMBL" id="AOIE01000010">
    <property type="protein sequence ID" value="ELY80640.1"/>
    <property type="molecule type" value="Genomic_DNA"/>
</dbReference>
<dbReference type="InterPro" id="IPR024169">
    <property type="entry name" value="SP_NH2Trfase/AEP_transaminase"/>
</dbReference>
<dbReference type="InterPro" id="IPR015422">
    <property type="entry name" value="PyrdxlP-dep_Trfase_small"/>
</dbReference>
<dbReference type="PATRIC" id="fig|797303.5.peg.539"/>
<dbReference type="GO" id="GO:0019265">
    <property type="term" value="P:glycine biosynthetic process, by transamination of glyoxylate"/>
    <property type="evidence" value="ECO:0007669"/>
    <property type="project" value="TreeGrafter"/>
</dbReference>
<dbReference type="InterPro" id="IPR000192">
    <property type="entry name" value="Aminotrans_V_dom"/>
</dbReference>
<dbReference type="Pfam" id="PF00266">
    <property type="entry name" value="Aminotran_5"/>
    <property type="match status" value="1"/>
</dbReference>
<evidence type="ECO:0000256" key="1">
    <source>
        <dbReference type="ARBA" id="ARBA00001933"/>
    </source>
</evidence>
<evidence type="ECO:0000259" key="7">
    <source>
        <dbReference type="Pfam" id="PF00266"/>
    </source>
</evidence>
<sequence length="365" mass="39372">MTERAGSPDMSDDRLRMTPGPTAVPAAVRDRMAEPTPNPDVEPEFFEFYRELTDDLGAIYGDDDIVILGGEGILGLEAAVASLVEPGDRVLCIANGPYGEGFADFVESYDGEAVVCDSSWRDPIDLAAVESRLEEGSFDVATMVHCETPTGVLNDLEPVLALLEDHGVISVVDAVSSLGGTAVPTDRMDVCLGASQKCFSAPPGLTVASVSDRAWAKIESFETRGFYTDLEPWRDAADEEWFPYTHLSSNLYGLGAAIDLLLEEGLETVFERHERAAQRCRERAADLGLSIYPDGAQSSPTVTALEVPGRAEELQRTLADDHDIVLATGLGDLAADVLRVGHMGHNARVDRVERTMDALEAVLEE</sequence>
<dbReference type="GO" id="GO:0008453">
    <property type="term" value="F:alanine-glyoxylate transaminase activity"/>
    <property type="evidence" value="ECO:0007669"/>
    <property type="project" value="TreeGrafter"/>
</dbReference>
<evidence type="ECO:0000256" key="4">
    <source>
        <dbReference type="ARBA" id="ARBA00022679"/>
    </source>
</evidence>
<evidence type="ECO:0000256" key="5">
    <source>
        <dbReference type="ARBA" id="ARBA00022898"/>
    </source>
</evidence>
<evidence type="ECO:0000313" key="9">
    <source>
        <dbReference type="Proteomes" id="UP000011593"/>
    </source>
</evidence>
<keyword evidence="3 8" id="KW-0032">Aminotransferase</keyword>
<dbReference type="GO" id="GO:0004760">
    <property type="term" value="F:L-serine-pyruvate transaminase activity"/>
    <property type="evidence" value="ECO:0007669"/>
    <property type="project" value="TreeGrafter"/>
</dbReference>
<organism evidence="8 9">
    <name type="scientific">Natrinema pellirubrum (strain DSM 15624 / CIP 106293 / JCM 10476 / NCIMB 786 / 157)</name>
    <dbReference type="NCBI Taxonomy" id="797303"/>
    <lineage>
        <taxon>Archaea</taxon>
        <taxon>Methanobacteriati</taxon>
        <taxon>Methanobacteriota</taxon>
        <taxon>Stenosarchaea group</taxon>
        <taxon>Halobacteria</taxon>
        <taxon>Halobacteriales</taxon>
        <taxon>Natrialbaceae</taxon>
        <taxon>Natrinema</taxon>
    </lineage>
</organism>
<keyword evidence="5" id="KW-0663">Pyridoxal phosphate</keyword>
<protein>
    <submittedName>
        <fullName evidence="8">Aminotransferase class V</fullName>
    </submittedName>
</protein>
<gene>
    <name evidence="8" type="ORF">C488_02590</name>
</gene>
<dbReference type="PANTHER" id="PTHR21152">
    <property type="entry name" value="AMINOTRANSFERASE CLASS V"/>
    <property type="match status" value="1"/>
</dbReference>
<dbReference type="PIRSF" id="PIRSF000524">
    <property type="entry name" value="SPT"/>
    <property type="match status" value="1"/>
</dbReference>
<reference evidence="8 9" key="1">
    <citation type="journal article" date="2014" name="PLoS Genet.">
        <title>Phylogenetically driven sequencing of extremely halophilic archaea reveals strategies for static and dynamic osmo-response.</title>
        <authorList>
            <person name="Becker E.A."/>
            <person name="Seitzer P.M."/>
            <person name="Tritt A."/>
            <person name="Larsen D."/>
            <person name="Krusor M."/>
            <person name="Yao A.I."/>
            <person name="Wu D."/>
            <person name="Madern D."/>
            <person name="Eisen J.A."/>
            <person name="Darling A.E."/>
            <person name="Facciotti M.T."/>
        </authorList>
    </citation>
    <scope>NUCLEOTIDE SEQUENCE [LARGE SCALE GENOMIC DNA]</scope>
    <source>
        <strain evidence="8 9">DSM 15624</strain>
    </source>
</reference>
<dbReference type="PANTHER" id="PTHR21152:SF24">
    <property type="entry name" value="ALANINE--GLYOXYLATE AMINOTRANSFERASE 1"/>
    <property type="match status" value="1"/>
</dbReference>
<comment type="caution">
    <text evidence="8">The sequence shown here is derived from an EMBL/GenBank/DDBJ whole genome shotgun (WGS) entry which is preliminary data.</text>
</comment>
<dbReference type="Gene3D" id="3.40.640.10">
    <property type="entry name" value="Type I PLP-dependent aspartate aminotransferase-like (Major domain)"/>
    <property type="match status" value="1"/>
</dbReference>
<comment type="cofactor">
    <cofactor evidence="1">
        <name>pyridoxal 5'-phosphate</name>
        <dbReference type="ChEBI" id="CHEBI:597326"/>
    </cofactor>
</comment>
<accession>L9Z2A0</accession>
<dbReference type="Proteomes" id="UP000011593">
    <property type="component" value="Unassembled WGS sequence"/>
</dbReference>
<evidence type="ECO:0000256" key="3">
    <source>
        <dbReference type="ARBA" id="ARBA00022576"/>
    </source>
</evidence>
<name>L9Z2A0_NATP1</name>
<dbReference type="SUPFAM" id="SSF53383">
    <property type="entry name" value="PLP-dependent transferases"/>
    <property type="match status" value="1"/>
</dbReference>
<evidence type="ECO:0000256" key="2">
    <source>
        <dbReference type="ARBA" id="ARBA00009236"/>
    </source>
</evidence>
<dbReference type="InterPro" id="IPR015424">
    <property type="entry name" value="PyrdxlP-dep_Trfase"/>
</dbReference>
<keyword evidence="9" id="KW-1185">Reference proteome</keyword>
<dbReference type="Gene3D" id="3.90.1150.10">
    <property type="entry name" value="Aspartate Aminotransferase, domain 1"/>
    <property type="match status" value="1"/>
</dbReference>
<dbReference type="InterPro" id="IPR015421">
    <property type="entry name" value="PyrdxlP-dep_Trfase_major"/>
</dbReference>
<feature type="region of interest" description="Disordered" evidence="6">
    <location>
        <begin position="1"/>
        <end position="42"/>
    </location>
</feature>
<comment type="similarity">
    <text evidence="2">Belongs to the class-V pyridoxal-phosphate-dependent aminotransferase family.</text>
</comment>
<evidence type="ECO:0000313" key="8">
    <source>
        <dbReference type="EMBL" id="ELY80640.1"/>
    </source>
</evidence>
<keyword evidence="4 8" id="KW-0808">Transferase</keyword>
<proteinExistence type="inferred from homology"/>